<dbReference type="OrthoDB" id="688652at2759"/>
<dbReference type="InterPro" id="IPR044730">
    <property type="entry name" value="RNase_H-like_dom_plant"/>
</dbReference>
<dbReference type="Proteomes" id="UP000694251">
    <property type="component" value="Chromosome 4"/>
</dbReference>
<dbReference type="InterPro" id="IPR002156">
    <property type="entry name" value="RNaseH_domain"/>
</dbReference>
<dbReference type="PANTHER" id="PTHR33116:SF86">
    <property type="entry name" value="REVERSE TRANSCRIPTASE DOMAIN-CONTAINING PROTEIN"/>
    <property type="match status" value="1"/>
</dbReference>
<dbReference type="InterPro" id="IPR026960">
    <property type="entry name" value="RVT-Znf"/>
</dbReference>
<feature type="region of interest" description="Disordered" evidence="1">
    <location>
        <begin position="463"/>
        <end position="556"/>
    </location>
</feature>
<dbReference type="CDD" id="cd06222">
    <property type="entry name" value="RNase_H_like"/>
    <property type="match status" value="1"/>
</dbReference>
<sequence>MDRRIPYYAKGKDLADDYSQPPRKRLRAPELDTSDLVKENSLTLLGRLTNPKVQRLWSLIPFLSSRWNLKGKATGSDLGRGRFQFRFEFEEDLLKVLNNRPYHFDDWMVILQRWEPVISDTFPSEIPFWIDVQGIPLHYWKPKMLKDIGGLAGELVDHELTPAVARVKVLVNGLQPLVKDAVIDFPDGSEALVTLEYKRLKKHCSHCHRLSHEKTACLGLQSKNQTQSQRSANPLPSQREDYSSGNSYKRASNSLNRPTTHESSGHTRGSVGKTLEYRSNKAPDFHQRRPSERRSLDYRTPSFRRSSSKSHEYSRDESNRGSRTYLRPHERSYGKQISPNLQWREKPYLKDNTSQELSESSRNRRPPLEREMANDNILTPPPIPTTEEVMGELRDVTVQYISCNDPTESAARRHRVNHGESVGLMATTAATIISAAAQAHQASILETTQSPIQQNIISEVVLPTTEEAHPPQVPAAKKKRGRPPISKTANKSPMRLVGSKMSKKYINKNQISPKRKSALTRISNPREITEPSHSNSSSRRRQDPTNIASSSRPPPKAKIVPAIVKVHRLGEIKKSISPEILFLMETKNPDAVVLTALNSLGYSAHHLVSPHSPGGGGLALFWKQEIELEVVFSCQNFIDTLIRAEGKNFYATFLYGEPDRSKRKIIWNQLTAIGVSRVEPWFLTGDFNDIIESTEKQGGLERPDGSFTDLRSFMSECDLFDLRHSGNFLSWRGKRNDHLVLCRLDRAMSNSAWAEAYPSGRSEYLRFEGSDHRPVITHFDLKKKKKQGIFRYDRRLKENEEVKKLILEAWQFDDHETVDEKINRCRANIIRWSRETHANSQKLIETCKQKLEEAMTSSSNCSDLISSLNHSLLLAYKAEEAFWKQRSRQLWLALGDKNTEYFHAATRGRKAVNKFSVIENADNKPVFEEEEILTVFTEYFQHLFTSQTGNRLPTVQEAIQPRISAETNEKLITMPSPTEIKKPVLPYILTKLQALMASQQAFFNLTGTLPKKVAEYRPIALCTVFYKIISKLLSKRLQPVLQTIVAENQSAFVPNRAITDNVLITHEVLHYLKTSGAENTCYMAVKTDMSKAYDRLEWDFIRLVLERLGFHHKWINWLMQCICTVSYSFLLNGSAQGLVTPSRGIRQGDPLSPYLFILCSEVLSGLCLNAQSQGTLPGIRVALGSPRVNHLLFADDTMFFCRSDQKSCQELMLILRKYEEASGQKINTEKSAITFSRKISEEARTLTKQILNIQKEGGLGKYLGLPELFGRKKKDLFNLIIDRIRQRALSWSSKFLSCAGKATLLQSVLASMPTYTMSCFKLPGSLCKRIQSALTRFWWDGAEEKHKMAWISWSKLTLSKKDGGLGFRDIKNFNDALLAKISWRILTKPSCLLARVLLGKYCTADTFLTCKTPSSSSHGWRGICLGRDLLKTSLGRAIGDGKSTLIWEDPWLSFSTPLQPMGPPTLQSQGMMVSQLLCPENLTWQREKIHQLLPSYEDTILELNPSKLGAQDKFVWLPSKTGEYSAKSGYHIANAQNRETTLRLCNLQGFNWYTEIWLLKTAPKIRFFMWKALKNAIPIGENLKFRGINITAICPHCGLEETVTHLLFLCSFAKQVWEAAPFKQIPLFGQNNSLRTIIENSKTLTCLPPTGLGSVPLFPWLLWTLWTSRNKLIFESRQVTAGEAISQAIVQAKEWSVAQEFQIPSPPPKKSIPRPILNMDTIRGFSDASWRDTTHEAGFGWILIDQLTNHEIQGSATASHISSALTAEATALLLAIKHAIDLNFKNISFASDSQTLIKAINVGAHPVELHGILHDVLNLSSFFSNVSFSFVNREHNRRADLIVKSTLAELDLYRPNLI</sequence>
<reference evidence="3 4" key="1">
    <citation type="submission" date="2020-12" db="EMBL/GenBank/DDBJ databases">
        <title>Concerted genomic and epigenomic changes stabilize Arabidopsis allopolyploids.</title>
        <authorList>
            <person name="Chen Z."/>
        </authorList>
    </citation>
    <scope>NUCLEOTIDE SEQUENCE [LARGE SCALE GENOMIC DNA]</scope>
    <source>
        <strain evidence="3">As9502</strain>
        <tissue evidence="3">Leaf</tissue>
    </source>
</reference>
<dbReference type="Pfam" id="PF00078">
    <property type="entry name" value="RVT_1"/>
    <property type="match status" value="1"/>
</dbReference>
<feature type="compositionally biased region" description="Basic and acidic residues" evidence="1">
    <location>
        <begin position="275"/>
        <end position="297"/>
    </location>
</feature>
<keyword evidence="4" id="KW-1185">Reference proteome</keyword>
<feature type="domain" description="Reverse transcriptase" evidence="2">
    <location>
        <begin position="990"/>
        <end position="1267"/>
    </location>
</feature>
<dbReference type="InterPro" id="IPR005135">
    <property type="entry name" value="Endo/exonuclease/phosphatase"/>
</dbReference>
<evidence type="ECO:0000259" key="2">
    <source>
        <dbReference type="PROSITE" id="PS50878"/>
    </source>
</evidence>
<dbReference type="Pfam" id="PF14111">
    <property type="entry name" value="DUF4283"/>
    <property type="match status" value="1"/>
</dbReference>
<organism evidence="3 4">
    <name type="scientific">Arabidopsis suecica</name>
    <name type="common">Swedish thale-cress</name>
    <name type="synonym">Cardaminopsis suecica</name>
    <dbReference type="NCBI Taxonomy" id="45249"/>
    <lineage>
        <taxon>Eukaryota</taxon>
        <taxon>Viridiplantae</taxon>
        <taxon>Streptophyta</taxon>
        <taxon>Embryophyta</taxon>
        <taxon>Tracheophyta</taxon>
        <taxon>Spermatophyta</taxon>
        <taxon>Magnoliopsida</taxon>
        <taxon>eudicotyledons</taxon>
        <taxon>Gunneridae</taxon>
        <taxon>Pentapetalae</taxon>
        <taxon>rosids</taxon>
        <taxon>malvids</taxon>
        <taxon>Brassicales</taxon>
        <taxon>Brassicaceae</taxon>
        <taxon>Camelineae</taxon>
        <taxon>Arabidopsis</taxon>
    </lineage>
</organism>
<dbReference type="InterPro" id="IPR000477">
    <property type="entry name" value="RT_dom"/>
</dbReference>
<proteinExistence type="predicted"/>
<evidence type="ECO:0000313" key="3">
    <source>
        <dbReference type="EMBL" id="KAG7619457.1"/>
    </source>
</evidence>
<dbReference type="CDD" id="cd01650">
    <property type="entry name" value="RT_nLTR_like"/>
    <property type="match status" value="1"/>
</dbReference>
<evidence type="ECO:0000256" key="1">
    <source>
        <dbReference type="SAM" id="MobiDB-lite"/>
    </source>
</evidence>
<feature type="compositionally biased region" description="Polar residues" evidence="1">
    <location>
        <begin position="223"/>
        <end position="236"/>
    </location>
</feature>
<dbReference type="PROSITE" id="PS50878">
    <property type="entry name" value="RT_POL"/>
    <property type="match status" value="1"/>
</dbReference>
<accession>A0A8T2E5V0</accession>
<dbReference type="GO" id="GO:0004523">
    <property type="term" value="F:RNA-DNA hybrid ribonuclease activity"/>
    <property type="evidence" value="ECO:0007669"/>
    <property type="project" value="InterPro"/>
</dbReference>
<feature type="compositionally biased region" description="Polar residues" evidence="1">
    <location>
        <begin position="243"/>
        <end position="258"/>
    </location>
</feature>
<comment type="caution">
    <text evidence="3">The sequence shown here is derived from an EMBL/GenBank/DDBJ whole genome shotgun (WGS) entry which is preliminary data.</text>
</comment>
<feature type="compositionally biased region" description="Basic and acidic residues" evidence="1">
    <location>
        <begin position="309"/>
        <end position="320"/>
    </location>
</feature>
<dbReference type="GO" id="GO:0003676">
    <property type="term" value="F:nucleic acid binding"/>
    <property type="evidence" value="ECO:0007669"/>
    <property type="project" value="InterPro"/>
</dbReference>
<feature type="region of interest" description="Disordered" evidence="1">
    <location>
        <begin position="223"/>
        <end position="383"/>
    </location>
</feature>
<gene>
    <name evidence="3" type="ORF">ISN44_As04g003500</name>
</gene>
<dbReference type="Pfam" id="PF13456">
    <property type="entry name" value="RVT_3"/>
    <property type="match status" value="1"/>
</dbReference>
<dbReference type="PANTHER" id="PTHR33116">
    <property type="entry name" value="REVERSE TRANSCRIPTASE ZINC-BINDING DOMAIN-CONTAINING PROTEIN-RELATED-RELATED"/>
    <property type="match status" value="1"/>
</dbReference>
<evidence type="ECO:0000313" key="4">
    <source>
        <dbReference type="Proteomes" id="UP000694251"/>
    </source>
</evidence>
<dbReference type="Pfam" id="PF03372">
    <property type="entry name" value="Exo_endo_phos"/>
    <property type="match status" value="1"/>
</dbReference>
<dbReference type="EMBL" id="JAEFBJ010000004">
    <property type="protein sequence ID" value="KAG7619457.1"/>
    <property type="molecule type" value="Genomic_DNA"/>
</dbReference>
<name>A0A8T2E5V0_ARASU</name>
<feature type="compositionally biased region" description="Basic and acidic residues" evidence="1">
    <location>
        <begin position="359"/>
        <end position="373"/>
    </location>
</feature>
<dbReference type="InterPro" id="IPR025558">
    <property type="entry name" value="DUF4283"/>
</dbReference>
<protein>
    <submittedName>
        <fullName evidence="3">Ribonuclease H-like superfamily</fullName>
    </submittedName>
</protein>
<dbReference type="Pfam" id="PF13966">
    <property type="entry name" value="zf-RVT"/>
    <property type="match status" value="1"/>
</dbReference>